<name>A0A917HAA9_9BACT</name>
<dbReference type="Proteomes" id="UP000647241">
    <property type="component" value="Unassembled WGS sequence"/>
</dbReference>
<feature type="compositionally biased region" description="Polar residues" evidence="1">
    <location>
        <begin position="37"/>
        <end position="49"/>
    </location>
</feature>
<evidence type="ECO:0000313" key="2">
    <source>
        <dbReference type="EMBL" id="GGG73221.1"/>
    </source>
</evidence>
<protein>
    <submittedName>
        <fullName evidence="2">Uncharacterized protein</fullName>
    </submittedName>
</protein>
<dbReference type="EMBL" id="BMGT01000002">
    <property type="protein sequence ID" value="GGG73221.1"/>
    <property type="molecule type" value="Genomic_DNA"/>
</dbReference>
<sequence>MQPQPTTPQEILPDKIKTLPPKARGHSFSPMEHIPTPLTSSNRQNNNKGTWAPRDNHRLAQMSHLSMALQVLLQM</sequence>
<evidence type="ECO:0000313" key="3">
    <source>
        <dbReference type="Proteomes" id="UP000647241"/>
    </source>
</evidence>
<keyword evidence="3" id="KW-1185">Reference proteome</keyword>
<reference evidence="2" key="2">
    <citation type="submission" date="2020-09" db="EMBL/GenBank/DDBJ databases">
        <authorList>
            <person name="Sun Q."/>
            <person name="Zhou Y."/>
        </authorList>
    </citation>
    <scope>NUCLEOTIDE SEQUENCE</scope>
    <source>
        <strain evidence="2">CGMCC 1.12997</strain>
    </source>
</reference>
<feature type="region of interest" description="Disordered" evidence="1">
    <location>
        <begin position="1"/>
        <end position="54"/>
    </location>
</feature>
<organism evidence="2 3">
    <name type="scientific">Edaphobacter dinghuensis</name>
    <dbReference type="NCBI Taxonomy" id="1560005"/>
    <lineage>
        <taxon>Bacteria</taxon>
        <taxon>Pseudomonadati</taxon>
        <taxon>Acidobacteriota</taxon>
        <taxon>Terriglobia</taxon>
        <taxon>Terriglobales</taxon>
        <taxon>Acidobacteriaceae</taxon>
        <taxon>Edaphobacter</taxon>
    </lineage>
</organism>
<evidence type="ECO:0000256" key="1">
    <source>
        <dbReference type="SAM" id="MobiDB-lite"/>
    </source>
</evidence>
<accession>A0A917HAA9</accession>
<dbReference type="AlphaFoldDB" id="A0A917HAA9"/>
<comment type="caution">
    <text evidence="2">The sequence shown here is derived from an EMBL/GenBank/DDBJ whole genome shotgun (WGS) entry which is preliminary data.</text>
</comment>
<gene>
    <name evidence="2" type="ORF">GCM10011585_14590</name>
</gene>
<reference evidence="2" key="1">
    <citation type="journal article" date="2014" name="Int. J. Syst. Evol. Microbiol.">
        <title>Complete genome sequence of Corynebacterium casei LMG S-19264T (=DSM 44701T), isolated from a smear-ripened cheese.</title>
        <authorList>
            <consortium name="US DOE Joint Genome Institute (JGI-PGF)"/>
            <person name="Walter F."/>
            <person name="Albersmeier A."/>
            <person name="Kalinowski J."/>
            <person name="Ruckert C."/>
        </authorList>
    </citation>
    <scope>NUCLEOTIDE SEQUENCE</scope>
    <source>
        <strain evidence="2">CGMCC 1.12997</strain>
    </source>
</reference>
<proteinExistence type="predicted"/>